<sequence>METEDTQPGFTNLRLLHRDDRKNFRICDEIGNDFFFPNSTLKERYLTNHLPTIHGPCLSNGILDLAICVHNRSWITPANEWIARISNTSWPGYDMSTTFELLIDTKRAIREVLVINVESTSNMAEIPTQSDSLALYKYLCQNIVGTEEHVKTCRLMNTVRDNLQSDKQWTVITSGSFGEGIEMQGSDVDLVRVKKNIEVCENTNIHYNPAIIYFAMETNDTHPGYTQLRLVHSCYPTILQTCRRRGSNYYYSNSLYKQQFVEDLFSTVHGPCISDNHELNKRYNAALCVLKYTLSKCTREKLSKIVNLLDIDYELEALLNLPLFKKMNIVQLKNILVLDNVIFLKNSALVPDELDIDVHMMGTFHIPPVVYAHFLTFLCYYHLNNTRQCKICLRKLQSTVRKRNFIPNEYFDAISYLILGITFQLSGDIESARHAFRQSVRLEPRERLNTSLWRLSLIR</sequence>
<dbReference type="Proteomes" id="UP000507470">
    <property type="component" value="Unassembled WGS sequence"/>
</dbReference>
<organism evidence="2 3">
    <name type="scientific">Mytilus coruscus</name>
    <name type="common">Sea mussel</name>
    <dbReference type="NCBI Taxonomy" id="42192"/>
    <lineage>
        <taxon>Eukaryota</taxon>
        <taxon>Metazoa</taxon>
        <taxon>Spiralia</taxon>
        <taxon>Lophotrochozoa</taxon>
        <taxon>Mollusca</taxon>
        <taxon>Bivalvia</taxon>
        <taxon>Autobranchia</taxon>
        <taxon>Pteriomorphia</taxon>
        <taxon>Mytilida</taxon>
        <taxon>Mytiloidea</taxon>
        <taxon>Mytilidae</taxon>
        <taxon>Mytilinae</taxon>
        <taxon>Mytilus</taxon>
    </lineage>
</organism>
<gene>
    <name evidence="2" type="ORF">MCOR_47046</name>
</gene>
<evidence type="ECO:0000313" key="3">
    <source>
        <dbReference type="Proteomes" id="UP000507470"/>
    </source>
</evidence>
<dbReference type="InterPro" id="IPR019734">
    <property type="entry name" value="TPR_rpt"/>
</dbReference>
<keyword evidence="3" id="KW-1185">Reference proteome</keyword>
<accession>A0A6J8E2B8</accession>
<dbReference type="AlphaFoldDB" id="A0A6J8E2B8"/>
<reference evidence="2 3" key="1">
    <citation type="submission" date="2020-06" db="EMBL/GenBank/DDBJ databases">
        <authorList>
            <person name="Li R."/>
            <person name="Bekaert M."/>
        </authorList>
    </citation>
    <scope>NUCLEOTIDE SEQUENCE [LARGE SCALE GENOMIC DNA]</scope>
    <source>
        <strain evidence="3">wild</strain>
    </source>
</reference>
<evidence type="ECO:0000256" key="1">
    <source>
        <dbReference type="PROSITE-ProRule" id="PRU00339"/>
    </source>
</evidence>
<proteinExistence type="predicted"/>
<dbReference type="PROSITE" id="PS50005">
    <property type="entry name" value="TPR"/>
    <property type="match status" value="1"/>
</dbReference>
<name>A0A6J8E2B8_MYTCO</name>
<keyword evidence="1" id="KW-0802">TPR repeat</keyword>
<dbReference type="EMBL" id="CACVKT020008336">
    <property type="protein sequence ID" value="CAC5414208.1"/>
    <property type="molecule type" value="Genomic_DNA"/>
</dbReference>
<feature type="repeat" description="TPR" evidence="1">
    <location>
        <begin position="413"/>
        <end position="446"/>
    </location>
</feature>
<dbReference type="OrthoDB" id="10680415at2759"/>
<evidence type="ECO:0000313" key="2">
    <source>
        <dbReference type="EMBL" id="CAC5414208.1"/>
    </source>
</evidence>
<protein>
    <submittedName>
        <fullName evidence="2">Uncharacterized protein</fullName>
    </submittedName>
</protein>